<accession>A0ACC2ED52</accession>
<keyword evidence="2" id="KW-1185">Reference proteome</keyword>
<dbReference type="Proteomes" id="UP001162992">
    <property type="component" value="Chromosome 2"/>
</dbReference>
<evidence type="ECO:0000313" key="1">
    <source>
        <dbReference type="EMBL" id="KAJ7564402.1"/>
    </source>
</evidence>
<evidence type="ECO:0000313" key="2">
    <source>
        <dbReference type="Proteomes" id="UP001162992"/>
    </source>
</evidence>
<dbReference type="EMBL" id="CM055093">
    <property type="protein sequence ID" value="KAJ7564402.1"/>
    <property type="molecule type" value="Genomic_DNA"/>
</dbReference>
<protein>
    <submittedName>
        <fullName evidence="1">Uncharacterized protein</fullName>
    </submittedName>
</protein>
<organism evidence="1 2">
    <name type="scientific">Diphasiastrum complanatum</name>
    <name type="common">Issler's clubmoss</name>
    <name type="synonym">Lycopodium complanatum</name>
    <dbReference type="NCBI Taxonomy" id="34168"/>
    <lineage>
        <taxon>Eukaryota</taxon>
        <taxon>Viridiplantae</taxon>
        <taxon>Streptophyta</taxon>
        <taxon>Embryophyta</taxon>
        <taxon>Tracheophyta</taxon>
        <taxon>Lycopodiopsida</taxon>
        <taxon>Lycopodiales</taxon>
        <taxon>Lycopodiaceae</taxon>
        <taxon>Lycopodioideae</taxon>
        <taxon>Diphasiastrum</taxon>
    </lineage>
</organism>
<comment type="caution">
    <text evidence="1">The sequence shown here is derived from an EMBL/GenBank/DDBJ whole genome shotgun (WGS) entry which is preliminary data.</text>
</comment>
<proteinExistence type="predicted"/>
<name>A0ACC2ED52_DIPCM</name>
<sequence length="457" mass="51417">MTSKPKPTLGSWRPPLVKMKTFGGKVIHKPAKVFLIWYGSWPKKFKNVLRTAILSLTPDYPIAESPNLSNWWNILTLYYSDYLGARVNVTNVVVLGGEIDDLYSLGKSIDPNGRDPYDIITRNMKHENDLGIGVLPTSEDNIYFLMISRDVISVTNGFCGFHGFYCLNESNWNATYAQNCTNNTFLYAFLPYPTREYNALESCAVATPPLVPPNGNVAKDGGLDTLVSVMMHELAEIVTDPYNDAWLYNQTENSEIADFCEFVFSGGDYYYCELPDPYGGYGLHQSCFYNNFEKILQDTNTSVSYNLIGINGSKFIVQQLWSLSSNGCQLQNYESCSSTTKLQVQETGTIQEGIFTQGIGLQRYAPAEDCEYIINAKNAHSLILNFTTLQLGFDNLDYIEVYRGNQRIIKITGMQKDYMVVPVQGSSAIVKFTSYKRRSPYPSSTGFQMHYQANMGG</sequence>
<gene>
    <name evidence="1" type="ORF">O6H91_02G015800</name>
</gene>
<reference evidence="2" key="1">
    <citation type="journal article" date="2024" name="Proc. Natl. Acad. Sci. U.S.A.">
        <title>Extraordinary preservation of gene collinearity over three hundred million years revealed in homosporous lycophytes.</title>
        <authorList>
            <person name="Li C."/>
            <person name="Wickell D."/>
            <person name="Kuo L.Y."/>
            <person name="Chen X."/>
            <person name="Nie B."/>
            <person name="Liao X."/>
            <person name="Peng D."/>
            <person name="Ji J."/>
            <person name="Jenkins J."/>
            <person name="Williams M."/>
            <person name="Shu S."/>
            <person name="Plott C."/>
            <person name="Barry K."/>
            <person name="Rajasekar S."/>
            <person name="Grimwood J."/>
            <person name="Han X."/>
            <person name="Sun S."/>
            <person name="Hou Z."/>
            <person name="He W."/>
            <person name="Dai G."/>
            <person name="Sun C."/>
            <person name="Schmutz J."/>
            <person name="Leebens-Mack J.H."/>
            <person name="Li F.W."/>
            <person name="Wang L."/>
        </authorList>
    </citation>
    <scope>NUCLEOTIDE SEQUENCE [LARGE SCALE GENOMIC DNA]</scope>
    <source>
        <strain evidence="2">cv. PW_Plant_1</strain>
    </source>
</reference>